<dbReference type="SUPFAM" id="SSF50978">
    <property type="entry name" value="WD40 repeat-like"/>
    <property type="match status" value="3"/>
</dbReference>
<evidence type="ECO:0000256" key="4">
    <source>
        <dbReference type="PROSITE-ProRule" id="PRU00221"/>
    </source>
</evidence>
<dbReference type="InParanoid" id="Q6FPS7"/>
<dbReference type="GO" id="GO:0030479">
    <property type="term" value="C:actin cortical patch"/>
    <property type="evidence" value="ECO:0007669"/>
    <property type="project" value="EnsemblFungi"/>
</dbReference>
<dbReference type="InterPro" id="IPR024977">
    <property type="entry name" value="Apc4-like_WD40_dom"/>
</dbReference>
<dbReference type="GeneID" id="2889836"/>
<dbReference type="GO" id="GO:0032466">
    <property type="term" value="P:negative regulation of cytokinesis"/>
    <property type="evidence" value="ECO:0007669"/>
    <property type="project" value="EnsemblFungi"/>
</dbReference>
<keyword evidence="8" id="KW-1185">Reference proteome</keyword>
<dbReference type="RefSeq" id="XP_447767.1">
    <property type="nucleotide sequence ID" value="XM_447767.1"/>
</dbReference>
<evidence type="ECO:0000313" key="8">
    <source>
        <dbReference type="Proteomes" id="UP000002428"/>
    </source>
</evidence>
<dbReference type="GO" id="GO:0030042">
    <property type="term" value="P:actin filament depolymerization"/>
    <property type="evidence" value="ECO:0007669"/>
    <property type="project" value="EnsemblFungi"/>
</dbReference>
<accession>Q6FPS7</accession>
<dbReference type="PANTHER" id="PTHR19856:SF0">
    <property type="entry name" value="WD REPEAT-CONTAINING PROTEIN 1"/>
    <property type="match status" value="1"/>
</dbReference>
<organism evidence="7 8">
    <name type="scientific">Candida glabrata (strain ATCC 2001 / BCRC 20586 / JCM 3761 / NBRC 0622 / NRRL Y-65 / CBS 138)</name>
    <name type="common">Yeast</name>
    <name type="synonym">Nakaseomyces glabratus</name>
    <dbReference type="NCBI Taxonomy" id="284593"/>
    <lineage>
        <taxon>Eukaryota</taxon>
        <taxon>Fungi</taxon>
        <taxon>Dikarya</taxon>
        <taxon>Ascomycota</taxon>
        <taxon>Saccharomycotina</taxon>
        <taxon>Saccharomycetes</taxon>
        <taxon>Saccharomycetales</taxon>
        <taxon>Saccharomycetaceae</taxon>
        <taxon>Nakaseomyces</taxon>
    </lineage>
</organism>
<dbReference type="Pfam" id="PF00400">
    <property type="entry name" value="WD40"/>
    <property type="match status" value="3"/>
</dbReference>
<evidence type="ECO:0000313" key="7">
    <source>
        <dbReference type="EMBL" id="CAG60714.1"/>
    </source>
</evidence>
<dbReference type="FunFam" id="2.130.10.10:FF:000102">
    <property type="entry name" value="Actin-interacting protein 1"/>
    <property type="match status" value="1"/>
</dbReference>
<dbReference type="PANTHER" id="PTHR19856">
    <property type="entry name" value="WD-REPEATCONTAINING PROTEIN WDR1"/>
    <property type="match status" value="1"/>
</dbReference>
<dbReference type="Pfam" id="PF12894">
    <property type="entry name" value="ANAPC4_WD40"/>
    <property type="match status" value="1"/>
</dbReference>
<dbReference type="FunCoup" id="Q6FPS7">
    <property type="interactions" value="789"/>
</dbReference>
<dbReference type="PROSITE" id="PS50082">
    <property type="entry name" value="WD_REPEATS_2"/>
    <property type="match status" value="3"/>
</dbReference>
<feature type="domain" description="Anaphase-promoting complex subunit 4-like WD40" evidence="5">
    <location>
        <begin position="502"/>
        <end position="590"/>
    </location>
</feature>
<dbReference type="InterPro" id="IPR001680">
    <property type="entry name" value="WD40_rpt"/>
</dbReference>
<dbReference type="InterPro" id="IPR015943">
    <property type="entry name" value="WD40/YVTN_repeat-like_dom_sf"/>
</dbReference>
<dbReference type="HOGENOM" id="CLU_015246_1_0_1"/>
<gene>
    <name evidence="6" type="primary">AIP1</name>
    <name evidence="6 7" type="ordered locus">CAGL0J01287g</name>
</gene>
<sequence length="610" mass="65861">MLVLEGSIVPVPQGTRNFSARLAYDERSDSVAYGSGKSAYVTGVGAGAGGSEGGAGGNDVVQFTGHGANVSVVRFAPVGAYMCSGDESGKVIVWSWNRDGDGGVECVVKAEFQVLAGPVTDISWDFEGKRLCVVGEGRDKFGVFISWDTGNSLGEVTAHSSRVNAVHIKQSRPMRCITVGDDGTVVFYQGPPFKFVSSDRTHHDKGKFVRDVEFSKGAGEFAVTVGSDRKIACFDGKSGEFVKYIEDADEPITGGLFAVSWLDETRFVTASADQKVRVWDVRESKCLHSWTIGEPNTLQQQQIGVVAAKDDQIISLSLDGTLNFLKIGEDKPVRTMHGHNKSITALAVNPLVTGSYDGRIMQWVPEKICDSKMQTGHTNLVVSIGSKESGYSSVAWDDTLRVNNEVKYKFESQPKCASMDPAGKIAVVTTEDKLLVLDSSTGEKLVETALDVPASAVHLSGDLVAIGSEQTNTVSVYNSGDLSLLYKLPDPLRATPSCISIAPSHKLLAVGDVMGKIILYDLETKTVKTSRWAFHTSKINAISWRPEEEDLVATGSLDTHIIVYSVSKPMRTVKVLNAHKDGVNAVQWKDRDHIVSAGADACIHTWKFTQ</sequence>
<evidence type="ECO:0000256" key="2">
    <source>
        <dbReference type="ARBA" id="ARBA00022737"/>
    </source>
</evidence>
<dbReference type="eggNOG" id="KOG0318">
    <property type="taxonomic scope" value="Eukaryota"/>
</dbReference>
<dbReference type="PROSITE" id="PS50294">
    <property type="entry name" value="WD_REPEATS_REGION"/>
    <property type="match status" value="2"/>
</dbReference>
<name>Q6FPS7_CANGA</name>
<dbReference type="GO" id="GO:0051016">
    <property type="term" value="P:barbed-end actin filament capping"/>
    <property type="evidence" value="ECO:0007669"/>
    <property type="project" value="EnsemblFungi"/>
</dbReference>
<dbReference type="FunFam" id="2.130.10.10:FF:000167">
    <property type="entry name" value="Actin-interacting protein 1"/>
    <property type="match status" value="1"/>
</dbReference>
<evidence type="ECO:0000256" key="3">
    <source>
        <dbReference type="ARBA" id="ARBA00038366"/>
    </source>
</evidence>
<dbReference type="Proteomes" id="UP000002428">
    <property type="component" value="Chromosome J"/>
</dbReference>
<feature type="repeat" description="WD" evidence="4">
    <location>
        <begin position="576"/>
        <end position="610"/>
    </location>
</feature>
<feature type="repeat" description="WD" evidence="4">
    <location>
        <begin position="63"/>
        <end position="95"/>
    </location>
</feature>
<dbReference type="KEGG" id="cgr:2889836"/>
<dbReference type="OMA" id="FYQGPPF"/>
<proteinExistence type="inferred from homology"/>
<protein>
    <recommendedName>
        <fullName evidence="5">Anaphase-promoting complex subunit 4-like WD40 domain-containing protein</fullName>
    </recommendedName>
</protein>
<dbReference type="InterPro" id="IPR036322">
    <property type="entry name" value="WD40_repeat_dom_sf"/>
</dbReference>
<reference evidence="7 8" key="1">
    <citation type="journal article" date="2004" name="Nature">
        <title>Genome evolution in yeasts.</title>
        <authorList>
            <consortium name="Genolevures"/>
            <person name="Dujon B."/>
            <person name="Sherman D."/>
            <person name="Fischer G."/>
            <person name="Durrens P."/>
            <person name="Casaregola S."/>
            <person name="Lafontaine I."/>
            <person name="de Montigny J."/>
            <person name="Marck C."/>
            <person name="Neuveglise C."/>
            <person name="Talla E."/>
            <person name="Goffard N."/>
            <person name="Frangeul L."/>
            <person name="Aigle M."/>
            <person name="Anthouard V."/>
            <person name="Babour A."/>
            <person name="Barbe V."/>
            <person name="Barnay S."/>
            <person name="Blanchin S."/>
            <person name="Beckerich J.M."/>
            <person name="Beyne E."/>
            <person name="Bleykasten C."/>
            <person name="Boisrame A."/>
            <person name="Boyer J."/>
            <person name="Cattolico L."/>
            <person name="Confanioleri F."/>
            <person name="de Daruvar A."/>
            <person name="Despons L."/>
            <person name="Fabre E."/>
            <person name="Fairhead C."/>
            <person name="Ferry-Dumazet H."/>
            <person name="Groppi A."/>
            <person name="Hantraye F."/>
            <person name="Hennequin C."/>
            <person name="Jauniaux N."/>
            <person name="Joyet P."/>
            <person name="Kachouri R."/>
            <person name="Kerrest A."/>
            <person name="Koszul R."/>
            <person name="Lemaire M."/>
            <person name="Lesur I."/>
            <person name="Ma L."/>
            <person name="Muller H."/>
            <person name="Nicaud J.M."/>
            <person name="Nikolski M."/>
            <person name="Oztas S."/>
            <person name="Ozier-Kalogeropoulos O."/>
            <person name="Pellenz S."/>
            <person name="Potier S."/>
            <person name="Richard G.F."/>
            <person name="Straub M.L."/>
            <person name="Suleau A."/>
            <person name="Swennene D."/>
            <person name="Tekaia F."/>
            <person name="Wesolowski-Louvel M."/>
            <person name="Westhof E."/>
            <person name="Wirth B."/>
            <person name="Zeniou-Meyer M."/>
            <person name="Zivanovic I."/>
            <person name="Bolotin-Fukuhara M."/>
            <person name="Thierry A."/>
            <person name="Bouchier C."/>
            <person name="Caudron B."/>
            <person name="Scarpelli C."/>
            <person name="Gaillardin C."/>
            <person name="Weissenbach J."/>
            <person name="Wincker P."/>
            <person name="Souciet J.L."/>
        </authorList>
    </citation>
    <scope>NUCLEOTIDE SEQUENCE [LARGE SCALE GENOMIC DNA]</scope>
    <source>
        <strain evidence="8">ATCC 2001 / BCRC 20586 / JCM 3761 / NBRC 0622 / NRRL Y-65 / CBS 138</strain>
    </source>
</reference>
<evidence type="ECO:0000259" key="5">
    <source>
        <dbReference type="Pfam" id="PF12894"/>
    </source>
</evidence>
<dbReference type="GO" id="GO:0003786">
    <property type="term" value="F:actin lateral binding"/>
    <property type="evidence" value="ECO:0007669"/>
    <property type="project" value="EnsemblFungi"/>
</dbReference>
<dbReference type="VEuPathDB" id="FungiDB:CAGL0J01287g"/>
<dbReference type="SMART" id="SM00320">
    <property type="entry name" value="WD40"/>
    <property type="match status" value="9"/>
</dbReference>
<dbReference type="AlphaFoldDB" id="Q6FPS7"/>
<dbReference type="STRING" id="284593.Q6FPS7"/>
<feature type="repeat" description="WD" evidence="4">
    <location>
        <begin position="263"/>
        <end position="289"/>
    </location>
</feature>
<dbReference type="Gene3D" id="2.130.10.10">
    <property type="entry name" value="YVTN repeat-like/Quinoprotein amine dehydrogenase"/>
    <property type="match status" value="2"/>
</dbReference>
<dbReference type="CGD" id="CAL0133576">
    <property type="gene designation" value="AIP1"/>
</dbReference>
<dbReference type="EMBL" id="CR380956">
    <property type="protein sequence ID" value="CAG60714.1"/>
    <property type="molecule type" value="Genomic_DNA"/>
</dbReference>
<evidence type="ECO:0000256" key="1">
    <source>
        <dbReference type="ARBA" id="ARBA00022574"/>
    </source>
</evidence>
<comment type="similarity">
    <text evidence="3">Belongs to the WD repeat AIP1 family.</text>
</comment>
<evidence type="ECO:0000313" key="6">
    <source>
        <dbReference type="CGD" id="CAL0133576"/>
    </source>
</evidence>
<dbReference type="GO" id="GO:0051014">
    <property type="term" value="P:actin filament severing"/>
    <property type="evidence" value="ECO:0007669"/>
    <property type="project" value="EnsemblFungi"/>
</dbReference>
<dbReference type="GO" id="GO:0005884">
    <property type="term" value="C:actin filament"/>
    <property type="evidence" value="ECO:0007669"/>
    <property type="project" value="EnsemblFungi"/>
</dbReference>
<keyword evidence="1 4" id="KW-0853">WD repeat</keyword>
<keyword evidence="2" id="KW-0677">Repeat</keyword>